<reference evidence="5" key="1">
    <citation type="journal article" date="2019" name="Int. J. Syst. Evol. Microbiol.">
        <title>The Global Catalogue of Microorganisms (GCM) 10K type strain sequencing project: providing services to taxonomists for standard genome sequencing and annotation.</title>
        <authorList>
            <consortium name="The Broad Institute Genomics Platform"/>
            <consortium name="The Broad Institute Genome Sequencing Center for Infectious Disease"/>
            <person name="Wu L."/>
            <person name="Ma J."/>
        </authorList>
    </citation>
    <scope>NUCLEOTIDE SEQUENCE [LARGE SCALE GENOMIC DNA]</scope>
    <source>
        <strain evidence="5">JCM 19134</strain>
    </source>
</reference>
<organism evidence="4 5">
    <name type="scientific">Halioxenophilus aromaticivorans</name>
    <dbReference type="NCBI Taxonomy" id="1306992"/>
    <lineage>
        <taxon>Bacteria</taxon>
        <taxon>Pseudomonadati</taxon>
        <taxon>Pseudomonadota</taxon>
        <taxon>Gammaproteobacteria</taxon>
        <taxon>Alteromonadales</taxon>
        <taxon>Alteromonadaceae</taxon>
        <taxon>Halioxenophilus</taxon>
    </lineage>
</organism>
<dbReference type="RefSeq" id="WP_345425879.1">
    <property type="nucleotide sequence ID" value="NZ_AP031496.1"/>
</dbReference>
<evidence type="ECO:0000313" key="4">
    <source>
        <dbReference type="EMBL" id="GAA4952562.1"/>
    </source>
</evidence>
<dbReference type="SUPFAM" id="SSF46689">
    <property type="entry name" value="Homeodomain-like"/>
    <property type="match status" value="1"/>
</dbReference>
<dbReference type="Pfam" id="PF00440">
    <property type="entry name" value="TetR_N"/>
    <property type="match status" value="1"/>
</dbReference>
<sequence>MTISKQAIKSEQTRKLILDSAIRCFIDFGYCRTTTAMIAQYADVSRGAMMHHFPSRASVLESTIEHIHQIRLAEYRRLMSNIGDVSGGMTRAAIERCIERTWQYVNLPASIAFMEVVTASRTDKDLQAILQPLVDEFERHFLSLIRVLFPQWQDSQLLETAHDLVHLPLLGMVSSPLQVIDQKRIDQVLSALADNIEAMYALANLSSKKEELTQDVVEV</sequence>
<dbReference type="AlphaFoldDB" id="A0AAV3U6L3"/>
<evidence type="ECO:0000313" key="5">
    <source>
        <dbReference type="Proteomes" id="UP001409585"/>
    </source>
</evidence>
<comment type="caution">
    <text evidence="4">The sequence shown here is derived from an EMBL/GenBank/DDBJ whole genome shotgun (WGS) entry which is preliminary data.</text>
</comment>
<dbReference type="GO" id="GO:0003700">
    <property type="term" value="F:DNA-binding transcription factor activity"/>
    <property type="evidence" value="ECO:0007669"/>
    <property type="project" value="TreeGrafter"/>
</dbReference>
<dbReference type="InterPro" id="IPR009057">
    <property type="entry name" value="Homeodomain-like_sf"/>
</dbReference>
<feature type="domain" description="HTH tetR-type" evidence="3">
    <location>
        <begin position="11"/>
        <end position="71"/>
    </location>
</feature>
<accession>A0AAV3U6L3</accession>
<dbReference type="EMBL" id="BAABLX010000029">
    <property type="protein sequence ID" value="GAA4952562.1"/>
    <property type="molecule type" value="Genomic_DNA"/>
</dbReference>
<evidence type="ECO:0000259" key="3">
    <source>
        <dbReference type="PROSITE" id="PS50977"/>
    </source>
</evidence>
<dbReference type="InterPro" id="IPR001647">
    <property type="entry name" value="HTH_TetR"/>
</dbReference>
<keyword evidence="5" id="KW-1185">Reference proteome</keyword>
<dbReference type="InterPro" id="IPR050109">
    <property type="entry name" value="HTH-type_TetR-like_transc_reg"/>
</dbReference>
<evidence type="ECO:0000256" key="1">
    <source>
        <dbReference type="ARBA" id="ARBA00023125"/>
    </source>
</evidence>
<dbReference type="PANTHER" id="PTHR30055">
    <property type="entry name" value="HTH-TYPE TRANSCRIPTIONAL REGULATOR RUTR"/>
    <property type="match status" value="1"/>
</dbReference>
<dbReference type="Proteomes" id="UP001409585">
    <property type="component" value="Unassembled WGS sequence"/>
</dbReference>
<dbReference type="PROSITE" id="PS50977">
    <property type="entry name" value="HTH_TETR_2"/>
    <property type="match status" value="1"/>
</dbReference>
<dbReference type="Gene3D" id="1.10.357.10">
    <property type="entry name" value="Tetracycline Repressor, domain 2"/>
    <property type="match status" value="1"/>
</dbReference>
<proteinExistence type="predicted"/>
<dbReference type="PRINTS" id="PR00455">
    <property type="entry name" value="HTHTETR"/>
</dbReference>
<dbReference type="PANTHER" id="PTHR30055:SF226">
    <property type="entry name" value="HTH-TYPE TRANSCRIPTIONAL REGULATOR PKSA"/>
    <property type="match status" value="1"/>
</dbReference>
<dbReference type="GO" id="GO:0000976">
    <property type="term" value="F:transcription cis-regulatory region binding"/>
    <property type="evidence" value="ECO:0007669"/>
    <property type="project" value="TreeGrafter"/>
</dbReference>
<name>A0AAV3U6L3_9ALTE</name>
<evidence type="ECO:0000256" key="2">
    <source>
        <dbReference type="PROSITE-ProRule" id="PRU00335"/>
    </source>
</evidence>
<gene>
    <name evidence="4" type="ORF">GCM10025791_36610</name>
</gene>
<protein>
    <recommendedName>
        <fullName evidence="3">HTH tetR-type domain-containing protein</fullName>
    </recommendedName>
</protein>
<keyword evidence="1 2" id="KW-0238">DNA-binding</keyword>
<feature type="DNA-binding region" description="H-T-H motif" evidence="2">
    <location>
        <begin position="34"/>
        <end position="53"/>
    </location>
</feature>